<proteinExistence type="predicted"/>
<sequence>MDEMLGRLSSFSITEEEASVIDIPDEVIEKGRKEASFGLMGKVLSSKPFNKGSVMSTMIKLWAADGDLSAQVIDRDIFLFSFKKEQDRARVLAMEPWSFNKSLMLLKTVNGDETLRWDSWNLTCFWIRVYNLPYDGMIREIGEKIGNGIGRFLDVITDKNGRCPGMYMRLRVQIDVSRPLRRGAMVQLGSNGAKVWTSFKYERVPDFCFGCGRIGHGRLECVDDKIRYANSSEQMAYNSDLRADLRSDRSRGSGNAGGSKWTGSNGLGEQPSGTGNVGGDLRGNRSRRSCVQGGPLMAGPGSQKLPTVNNHARLAENCQDPLFEQSPVSGEPDLTTLLTLKRDLGAEIVGHIESRFTEFPNSGITLEEEASLPSHVSGTTHLNETVSFDKSSCIGDAHVTPPSHVTSSSQMANGDMQNMGGLHGTVHGEERKVDGPAFSAGVVEPAKRTTGKWKKAARLTGASGVGSSPALVSVNVKRKIALEGRSGGLALLWRDVWQVRFRSSSCSHIDVDVVSDSGDQWQFTGFYGPPKKKARRHAWDLLKRLRSNPEVAWICGERLWIGVI</sequence>
<keyword evidence="1" id="KW-0863">Zinc-finger</keyword>
<feature type="region of interest" description="Disordered" evidence="2">
    <location>
        <begin position="240"/>
        <end position="304"/>
    </location>
</feature>
<evidence type="ECO:0000313" key="5">
    <source>
        <dbReference type="Proteomes" id="UP001187192"/>
    </source>
</evidence>
<evidence type="ECO:0000256" key="1">
    <source>
        <dbReference type="PROSITE-ProRule" id="PRU00047"/>
    </source>
</evidence>
<gene>
    <name evidence="4" type="ORF">TIFTF001_048686</name>
</gene>
<accession>A0AA87Z184</accession>
<dbReference type="Proteomes" id="UP001187192">
    <property type="component" value="Unassembled WGS sequence"/>
</dbReference>
<dbReference type="EMBL" id="BTGU01006399">
    <property type="protein sequence ID" value="GMN19996.1"/>
    <property type="molecule type" value="Genomic_DNA"/>
</dbReference>
<dbReference type="InterPro" id="IPR025558">
    <property type="entry name" value="DUF4283"/>
</dbReference>
<organism evidence="4 5">
    <name type="scientific">Ficus carica</name>
    <name type="common">Common fig</name>
    <dbReference type="NCBI Taxonomy" id="3494"/>
    <lineage>
        <taxon>Eukaryota</taxon>
        <taxon>Viridiplantae</taxon>
        <taxon>Streptophyta</taxon>
        <taxon>Embryophyta</taxon>
        <taxon>Tracheophyta</taxon>
        <taxon>Spermatophyta</taxon>
        <taxon>Magnoliopsida</taxon>
        <taxon>eudicotyledons</taxon>
        <taxon>Gunneridae</taxon>
        <taxon>Pentapetalae</taxon>
        <taxon>rosids</taxon>
        <taxon>fabids</taxon>
        <taxon>Rosales</taxon>
        <taxon>Moraceae</taxon>
        <taxon>Ficeae</taxon>
        <taxon>Ficus</taxon>
    </lineage>
</organism>
<dbReference type="Pfam" id="PF14111">
    <property type="entry name" value="DUF4283"/>
    <property type="match status" value="1"/>
</dbReference>
<dbReference type="InterPro" id="IPR040256">
    <property type="entry name" value="At4g02000-like"/>
</dbReference>
<dbReference type="AlphaFoldDB" id="A0AA87Z184"/>
<feature type="compositionally biased region" description="Basic and acidic residues" evidence="2">
    <location>
        <begin position="241"/>
        <end position="251"/>
    </location>
</feature>
<dbReference type="PANTHER" id="PTHR31286">
    <property type="entry name" value="GLYCINE-RICH CELL WALL STRUCTURAL PROTEIN 1.8-LIKE"/>
    <property type="match status" value="1"/>
</dbReference>
<feature type="domain" description="CCHC-type" evidence="3">
    <location>
        <begin position="208"/>
        <end position="221"/>
    </location>
</feature>
<protein>
    <recommendedName>
        <fullName evidence="3">CCHC-type domain-containing protein</fullName>
    </recommendedName>
</protein>
<keyword evidence="5" id="KW-1185">Reference proteome</keyword>
<keyword evidence="1" id="KW-0862">Zinc</keyword>
<evidence type="ECO:0000313" key="4">
    <source>
        <dbReference type="EMBL" id="GMN19996.1"/>
    </source>
</evidence>
<dbReference type="Pfam" id="PF14392">
    <property type="entry name" value="zf-CCHC_4"/>
    <property type="match status" value="1"/>
</dbReference>
<name>A0AA87Z184_FICCA</name>
<dbReference type="GO" id="GO:0008270">
    <property type="term" value="F:zinc ion binding"/>
    <property type="evidence" value="ECO:0007669"/>
    <property type="project" value="UniProtKB-KW"/>
</dbReference>
<dbReference type="PANTHER" id="PTHR31286:SF167">
    <property type="entry name" value="OS09G0268800 PROTEIN"/>
    <property type="match status" value="1"/>
</dbReference>
<dbReference type="InterPro" id="IPR001878">
    <property type="entry name" value="Znf_CCHC"/>
</dbReference>
<dbReference type="InterPro" id="IPR025836">
    <property type="entry name" value="Zn_knuckle_CX2CX4HX4C"/>
</dbReference>
<comment type="caution">
    <text evidence="4">The sequence shown here is derived from an EMBL/GenBank/DDBJ whole genome shotgun (WGS) entry which is preliminary data.</text>
</comment>
<dbReference type="GO" id="GO:0003676">
    <property type="term" value="F:nucleic acid binding"/>
    <property type="evidence" value="ECO:0007669"/>
    <property type="project" value="InterPro"/>
</dbReference>
<dbReference type="PROSITE" id="PS50158">
    <property type="entry name" value="ZF_CCHC"/>
    <property type="match status" value="1"/>
</dbReference>
<keyword evidence="1" id="KW-0479">Metal-binding</keyword>
<evidence type="ECO:0000259" key="3">
    <source>
        <dbReference type="PROSITE" id="PS50158"/>
    </source>
</evidence>
<reference evidence="4" key="1">
    <citation type="submission" date="2023-07" db="EMBL/GenBank/DDBJ databases">
        <title>draft genome sequence of fig (Ficus carica).</title>
        <authorList>
            <person name="Takahashi T."/>
            <person name="Nishimura K."/>
        </authorList>
    </citation>
    <scope>NUCLEOTIDE SEQUENCE</scope>
</reference>
<evidence type="ECO:0000256" key="2">
    <source>
        <dbReference type="SAM" id="MobiDB-lite"/>
    </source>
</evidence>